<evidence type="ECO:0000313" key="6">
    <source>
        <dbReference type="EMBL" id="SHH85019.1"/>
    </source>
</evidence>
<organism evidence="6 7">
    <name type="scientific">Sporanaerobacter acetigenes DSM 13106</name>
    <dbReference type="NCBI Taxonomy" id="1123281"/>
    <lineage>
        <taxon>Bacteria</taxon>
        <taxon>Bacillati</taxon>
        <taxon>Bacillota</taxon>
        <taxon>Tissierellia</taxon>
        <taxon>Tissierellales</taxon>
        <taxon>Sporanaerobacteraceae</taxon>
        <taxon>Sporanaerobacter</taxon>
    </lineage>
</organism>
<gene>
    <name evidence="6" type="ORF">SAMN02745180_01168</name>
</gene>
<dbReference type="Pfam" id="PF04284">
    <property type="entry name" value="DUF441"/>
    <property type="match status" value="1"/>
</dbReference>
<dbReference type="PANTHER" id="PTHR38452:SF1">
    <property type="entry name" value="UPF0756 MEMBRANE PROTEIN YEAL"/>
    <property type="match status" value="1"/>
</dbReference>
<feature type="transmembrane region" description="Helical" evidence="5">
    <location>
        <begin position="78"/>
        <end position="98"/>
    </location>
</feature>
<dbReference type="GO" id="GO:0005886">
    <property type="term" value="C:plasma membrane"/>
    <property type="evidence" value="ECO:0007669"/>
    <property type="project" value="TreeGrafter"/>
</dbReference>
<protein>
    <submittedName>
        <fullName evidence="6">Uncharacterized membrane protein, DUF441 family</fullName>
    </submittedName>
</protein>
<keyword evidence="3 5" id="KW-1133">Transmembrane helix</keyword>
<dbReference type="PANTHER" id="PTHR38452">
    <property type="entry name" value="UPF0756 MEMBRANE PROTEIN YEAL"/>
    <property type="match status" value="1"/>
</dbReference>
<dbReference type="EMBL" id="FQXR01000005">
    <property type="protein sequence ID" value="SHH85019.1"/>
    <property type="molecule type" value="Genomic_DNA"/>
</dbReference>
<accession>A0A1M5WBP4</accession>
<feature type="transmembrane region" description="Helical" evidence="5">
    <location>
        <begin position="48"/>
        <end position="66"/>
    </location>
</feature>
<evidence type="ECO:0000256" key="4">
    <source>
        <dbReference type="ARBA" id="ARBA00023136"/>
    </source>
</evidence>
<name>A0A1M5WBP4_9FIRM</name>
<evidence type="ECO:0000256" key="2">
    <source>
        <dbReference type="ARBA" id="ARBA00022692"/>
    </source>
</evidence>
<proteinExistence type="predicted"/>
<evidence type="ECO:0000256" key="5">
    <source>
        <dbReference type="SAM" id="Phobius"/>
    </source>
</evidence>
<dbReference type="AlphaFoldDB" id="A0A1M5WBP4"/>
<sequence>MNRIFLLFIIILSIIAKNKSMVYAGIVVFILSFITNENAVKFVKNNFLNIGLVFLMIWMLIPLTENQNEISILNPKEFLSLDGIVSFLSGLFVVIVASKGLKYLNRNTTALSGAILGSIVGVTFFGGTPVGMLTGSGIAYLILKLIKGL</sequence>
<dbReference type="Proteomes" id="UP000184389">
    <property type="component" value="Unassembled WGS sequence"/>
</dbReference>
<keyword evidence="7" id="KW-1185">Reference proteome</keyword>
<dbReference type="RefSeq" id="WP_072743864.1">
    <property type="nucleotide sequence ID" value="NZ_FQXR01000005.1"/>
</dbReference>
<keyword evidence="4 5" id="KW-0472">Membrane</keyword>
<evidence type="ECO:0000256" key="1">
    <source>
        <dbReference type="ARBA" id="ARBA00022475"/>
    </source>
</evidence>
<keyword evidence="1" id="KW-1003">Cell membrane</keyword>
<feature type="transmembrane region" description="Helical" evidence="5">
    <location>
        <begin position="110"/>
        <end position="143"/>
    </location>
</feature>
<dbReference type="OrthoDB" id="80306at2"/>
<dbReference type="InterPro" id="IPR007382">
    <property type="entry name" value="UPF0756_TM"/>
</dbReference>
<keyword evidence="2 5" id="KW-0812">Transmembrane</keyword>
<reference evidence="6 7" key="1">
    <citation type="submission" date="2016-11" db="EMBL/GenBank/DDBJ databases">
        <authorList>
            <person name="Jaros S."/>
            <person name="Januszkiewicz K."/>
            <person name="Wedrychowicz H."/>
        </authorList>
    </citation>
    <scope>NUCLEOTIDE SEQUENCE [LARGE SCALE GENOMIC DNA]</scope>
    <source>
        <strain evidence="6 7">DSM 13106</strain>
    </source>
</reference>
<evidence type="ECO:0000313" key="7">
    <source>
        <dbReference type="Proteomes" id="UP000184389"/>
    </source>
</evidence>
<evidence type="ECO:0000256" key="3">
    <source>
        <dbReference type="ARBA" id="ARBA00022989"/>
    </source>
</evidence>